<dbReference type="Proteomes" id="UP000837205">
    <property type="component" value="Unassembled WGS sequence"/>
</dbReference>
<name>A0A5P2M7S6_9ENTR</name>
<dbReference type="AlphaFoldDB" id="A0A5P2M7S6"/>
<dbReference type="Proteomes" id="UP000834503">
    <property type="component" value="Unassembled WGS sequence"/>
</dbReference>
<dbReference type="SMART" id="SM00858">
    <property type="entry name" value="SAF"/>
    <property type="match status" value="1"/>
</dbReference>
<dbReference type="InterPro" id="IPR013974">
    <property type="entry name" value="SAF"/>
</dbReference>
<dbReference type="FunFam" id="2.30.130.110:FF:000003">
    <property type="entry name" value="D-galactarate dehydratase"/>
    <property type="match status" value="1"/>
</dbReference>
<dbReference type="PANTHER" id="PTHR30536">
    <property type="entry name" value="ALTRONATE/GALACTARATE DEHYDRATASE"/>
    <property type="match status" value="1"/>
</dbReference>
<dbReference type="Pfam" id="PF08666">
    <property type="entry name" value="SAF"/>
    <property type="match status" value="1"/>
</dbReference>
<dbReference type="GO" id="GO:0019698">
    <property type="term" value="P:D-galacturonate catabolic process"/>
    <property type="evidence" value="ECO:0007669"/>
    <property type="project" value="TreeGrafter"/>
</dbReference>
<accession>A0A5P2M7S6</accession>
<gene>
    <name evidence="3" type="ORF">GHA_03333</name>
    <name evidence="4" type="ORF">TML_04931</name>
</gene>
<dbReference type="Gene3D" id="2.30.130.110">
    <property type="match status" value="1"/>
</dbReference>
<dbReference type="EMBL" id="CAHPQX010000014">
    <property type="protein sequence ID" value="CAB5568083.1"/>
    <property type="molecule type" value="Genomic_DNA"/>
</dbReference>
<evidence type="ECO:0000313" key="5">
    <source>
        <dbReference type="Proteomes" id="UP000834503"/>
    </source>
</evidence>
<dbReference type="GeneID" id="69429224"/>
<evidence type="ECO:0000313" key="3">
    <source>
        <dbReference type="EMBL" id="CAB5568083.1"/>
    </source>
</evidence>
<evidence type="ECO:0000256" key="1">
    <source>
        <dbReference type="ARBA" id="ARBA00023239"/>
    </source>
</evidence>
<organism evidence="3 5">
    <name type="scientific">Citrobacter werkmanii</name>
    <dbReference type="NCBI Taxonomy" id="67827"/>
    <lineage>
        <taxon>Bacteria</taxon>
        <taxon>Pseudomonadati</taxon>
        <taxon>Pseudomonadota</taxon>
        <taxon>Gammaproteobacteria</taxon>
        <taxon>Enterobacterales</taxon>
        <taxon>Enterobacteriaceae</taxon>
        <taxon>Citrobacter</taxon>
        <taxon>Citrobacter freundii complex</taxon>
    </lineage>
</organism>
<dbReference type="InterPro" id="IPR044144">
    <property type="entry name" value="SAF_UxaA/GarD"/>
</dbReference>
<proteinExistence type="predicted"/>
<sequence>MKKNAVVINPQDSVATAIQPLKAGDVANMFVGNENLTITLRDDIPYGHKFAIKAVALHGEVYKYGESIGRATKPIQTGDYVHVHNVESERGRGDWK</sequence>
<feature type="domain" description="SAF" evidence="2">
    <location>
        <begin position="12"/>
        <end position="87"/>
    </location>
</feature>
<keyword evidence="6" id="KW-1185">Reference proteome</keyword>
<dbReference type="EMBL" id="CAIIUA010000001">
    <property type="protein sequence ID" value="CAC9244269.1"/>
    <property type="molecule type" value="Genomic_DNA"/>
</dbReference>
<dbReference type="GO" id="GO:0016829">
    <property type="term" value="F:lyase activity"/>
    <property type="evidence" value="ECO:0007669"/>
    <property type="project" value="UniProtKB-KW"/>
</dbReference>
<evidence type="ECO:0000313" key="6">
    <source>
        <dbReference type="Proteomes" id="UP000837205"/>
    </source>
</evidence>
<dbReference type="InterPro" id="IPR052172">
    <property type="entry name" value="UxaA_altronate/galactarate_dh"/>
</dbReference>
<dbReference type="PANTHER" id="PTHR30536:SF5">
    <property type="entry name" value="ALTRONATE DEHYDRATASE"/>
    <property type="match status" value="1"/>
</dbReference>
<reference evidence="3" key="1">
    <citation type="submission" date="2020-05" db="EMBL/GenBank/DDBJ databases">
        <authorList>
            <person name="Delgado-Blas J."/>
        </authorList>
    </citation>
    <scope>NUCLEOTIDE SEQUENCE</scope>
    <source>
        <strain evidence="3">BB1459</strain>
        <strain evidence="4">BB1480</strain>
    </source>
</reference>
<dbReference type="CDD" id="cd11613">
    <property type="entry name" value="SAF_AH_GD"/>
    <property type="match status" value="1"/>
</dbReference>
<dbReference type="RefSeq" id="WP_038636007.1">
    <property type="nucleotide sequence ID" value="NZ_CABDWX010000001.1"/>
</dbReference>
<evidence type="ECO:0000259" key="2">
    <source>
        <dbReference type="SMART" id="SM00858"/>
    </source>
</evidence>
<keyword evidence="1" id="KW-0456">Lyase</keyword>
<comment type="caution">
    <text evidence="3">The sequence shown here is derived from an EMBL/GenBank/DDBJ whole genome shotgun (WGS) entry which is preliminary data.</text>
</comment>
<evidence type="ECO:0000313" key="4">
    <source>
        <dbReference type="EMBL" id="CAC9244269.1"/>
    </source>
</evidence>
<protein>
    <submittedName>
        <fullName evidence="3">Galactarate dehydratase</fullName>
    </submittedName>
</protein>